<evidence type="ECO:0000256" key="4">
    <source>
        <dbReference type="SAM" id="Phobius"/>
    </source>
</evidence>
<keyword evidence="4" id="KW-0472">Membrane</keyword>
<dbReference type="Proteomes" id="UP000242715">
    <property type="component" value="Unassembled WGS sequence"/>
</dbReference>
<dbReference type="GO" id="GO:0004672">
    <property type="term" value="F:protein kinase activity"/>
    <property type="evidence" value="ECO:0007669"/>
    <property type="project" value="InterPro"/>
</dbReference>
<dbReference type="PROSITE" id="PS00107">
    <property type="entry name" value="PROTEIN_KINASE_ATP"/>
    <property type="match status" value="1"/>
</dbReference>
<dbReference type="Gene3D" id="3.30.200.20">
    <property type="entry name" value="Phosphorylase Kinase, domain 1"/>
    <property type="match status" value="1"/>
</dbReference>
<keyword evidence="2 3" id="KW-0067">ATP-binding</keyword>
<evidence type="ECO:0000313" key="6">
    <source>
        <dbReference type="EMBL" id="GAU32131.1"/>
    </source>
</evidence>
<keyword evidence="7" id="KW-1185">Reference proteome</keyword>
<dbReference type="OrthoDB" id="688481at2759"/>
<keyword evidence="1 3" id="KW-0547">Nucleotide-binding</keyword>
<dbReference type="InterPro" id="IPR017441">
    <property type="entry name" value="Protein_kinase_ATP_BS"/>
</dbReference>
<evidence type="ECO:0000256" key="1">
    <source>
        <dbReference type="ARBA" id="ARBA00022741"/>
    </source>
</evidence>
<feature type="binding site" evidence="3">
    <location>
        <position position="136"/>
    </location>
    <ligand>
        <name>ATP</name>
        <dbReference type="ChEBI" id="CHEBI:30616"/>
    </ligand>
</feature>
<feature type="domain" description="Protein kinase" evidence="5">
    <location>
        <begin position="108"/>
        <end position="246"/>
    </location>
</feature>
<evidence type="ECO:0000259" key="5">
    <source>
        <dbReference type="PROSITE" id="PS50011"/>
    </source>
</evidence>
<dbReference type="EMBL" id="DF973484">
    <property type="protein sequence ID" value="GAU32131.1"/>
    <property type="molecule type" value="Genomic_DNA"/>
</dbReference>
<keyword evidence="4" id="KW-0812">Transmembrane</keyword>
<protein>
    <recommendedName>
        <fullName evidence="5">Protein kinase domain-containing protein</fullName>
    </recommendedName>
</protein>
<evidence type="ECO:0000256" key="3">
    <source>
        <dbReference type="PROSITE-ProRule" id="PRU10141"/>
    </source>
</evidence>
<evidence type="ECO:0000313" key="7">
    <source>
        <dbReference type="Proteomes" id="UP000242715"/>
    </source>
</evidence>
<organism evidence="6 7">
    <name type="scientific">Trifolium subterraneum</name>
    <name type="common">Subterranean clover</name>
    <dbReference type="NCBI Taxonomy" id="3900"/>
    <lineage>
        <taxon>Eukaryota</taxon>
        <taxon>Viridiplantae</taxon>
        <taxon>Streptophyta</taxon>
        <taxon>Embryophyta</taxon>
        <taxon>Tracheophyta</taxon>
        <taxon>Spermatophyta</taxon>
        <taxon>Magnoliopsida</taxon>
        <taxon>eudicotyledons</taxon>
        <taxon>Gunneridae</taxon>
        <taxon>Pentapetalae</taxon>
        <taxon>rosids</taxon>
        <taxon>fabids</taxon>
        <taxon>Fabales</taxon>
        <taxon>Fabaceae</taxon>
        <taxon>Papilionoideae</taxon>
        <taxon>50 kb inversion clade</taxon>
        <taxon>NPAAA clade</taxon>
        <taxon>Hologalegina</taxon>
        <taxon>IRL clade</taxon>
        <taxon>Trifolieae</taxon>
        <taxon>Trifolium</taxon>
    </lineage>
</organism>
<gene>
    <name evidence="6" type="ORF">TSUD_218820</name>
</gene>
<name>A0A2Z6MKK7_TRISU</name>
<sequence length="246" mass="28299">MYARSRNSKFLLPCSSCYYDYEKGTTFEGCGNRVLSIPGTGLSIGLATILVVILFMCYWRFKSSEVKNKSRTNHYGLSRNTTIPESGAVYFGIPVFSYDELKEATNNFDQARQIGEGGFGTIYYGKLRDGREVAVKRLFERNYRPVESFTNEIQILTRMRHRNLVSLYGCTSRHSQLAFQCLQDEKELRPSMSEVLEVLQRIESDKNEGENHEGVDFHLGVEVVQSYAHPSLPNTWMKPHRHRQTL</sequence>
<dbReference type="PANTHER" id="PTHR46008:SF2">
    <property type="entry name" value="LEAF RUST 10 DISEASE-RESISTANCE LOCUS RECEPTOR-LIKE PROTEIN KINASE-LIKE 1.4"/>
    <property type="match status" value="1"/>
</dbReference>
<accession>A0A2Z6MKK7</accession>
<dbReference type="PANTHER" id="PTHR46008">
    <property type="entry name" value="LEAF RUST 10 DISEASE-RESISTANCE LOCUS RECEPTOR-LIKE PROTEIN KINASE-LIKE 1.4"/>
    <property type="match status" value="1"/>
</dbReference>
<dbReference type="PROSITE" id="PS50011">
    <property type="entry name" value="PROTEIN_KINASE_DOM"/>
    <property type="match status" value="1"/>
</dbReference>
<dbReference type="InterPro" id="IPR000719">
    <property type="entry name" value="Prot_kinase_dom"/>
</dbReference>
<dbReference type="InterPro" id="IPR011009">
    <property type="entry name" value="Kinase-like_dom_sf"/>
</dbReference>
<reference evidence="7" key="1">
    <citation type="journal article" date="2017" name="Front. Plant Sci.">
        <title>Climate Clever Clovers: New Paradigm to Reduce the Environmental Footprint of Ruminants by Breeding Low Methanogenic Forages Utilizing Haplotype Variation.</title>
        <authorList>
            <person name="Kaur P."/>
            <person name="Appels R."/>
            <person name="Bayer P.E."/>
            <person name="Keeble-Gagnere G."/>
            <person name="Wang J."/>
            <person name="Hirakawa H."/>
            <person name="Shirasawa K."/>
            <person name="Vercoe P."/>
            <person name="Stefanova K."/>
            <person name="Durmic Z."/>
            <person name="Nichols P."/>
            <person name="Revell C."/>
            <person name="Isobe S.N."/>
            <person name="Edwards D."/>
            <person name="Erskine W."/>
        </authorList>
    </citation>
    <scope>NUCLEOTIDE SEQUENCE [LARGE SCALE GENOMIC DNA]</scope>
    <source>
        <strain evidence="7">cv. Daliak</strain>
    </source>
</reference>
<dbReference type="GO" id="GO:0005524">
    <property type="term" value="F:ATP binding"/>
    <property type="evidence" value="ECO:0007669"/>
    <property type="project" value="UniProtKB-UniRule"/>
</dbReference>
<dbReference type="SUPFAM" id="SSF56112">
    <property type="entry name" value="Protein kinase-like (PK-like)"/>
    <property type="match status" value="1"/>
</dbReference>
<keyword evidence="4" id="KW-1133">Transmembrane helix</keyword>
<dbReference type="Pfam" id="PF00069">
    <property type="entry name" value="Pkinase"/>
    <property type="match status" value="1"/>
</dbReference>
<proteinExistence type="predicted"/>
<evidence type="ECO:0000256" key="2">
    <source>
        <dbReference type="ARBA" id="ARBA00022840"/>
    </source>
</evidence>
<feature type="transmembrane region" description="Helical" evidence="4">
    <location>
        <begin position="42"/>
        <end position="61"/>
    </location>
</feature>
<dbReference type="AlphaFoldDB" id="A0A2Z6MKK7"/>